<evidence type="ECO:0000313" key="2">
    <source>
        <dbReference type="EMBL" id="QJA81750.1"/>
    </source>
</evidence>
<name>A0A6M3KJ85_9ZZZZ</name>
<dbReference type="EMBL" id="MT142468">
    <property type="protein sequence ID" value="QJA81750.1"/>
    <property type="molecule type" value="Genomic_DNA"/>
</dbReference>
<proteinExistence type="predicted"/>
<gene>
    <name evidence="2" type="ORF">MM415A00499_0025</name>
</gene>
<feature type="region of interest" description="Disordered" evidence="1">
    <location>
        <begin position="126"/>
        <end position="149"/>
    </location>
</feature>
<reference evidence="2" key="1">
    <citation type="submission" date="2020-03" db="EMBL/GenBank/DDBJ databases">
        <title>The deep terrestrial virosphere.</title>
        <authorList>
            <person name="Holmfeldt K."/>
            <person name="Nilsson E."/>
            <person name="Simone D."/>
            <person name="Lopez-Fernandez M."/>
            <person name="Wu X."/>
            <person name="de Brujin I."/>
            <person name="Lundin D."/>
            <person name="Andersson A."/>
            <person name="Bertilsson S."/>
            <person name="Dopson M."/>
        </authorList>
    </citation>
    <scope>NUCLEOTIDE SEQUENCE</scope>
    <source>
        <strain evidence="2">MM415A00499</strain>
    </source>
</reference>
<evidence type="ECO:0000256" key="1">
    <source>
        <dbReference type="SAM" id="MobiDB-lite"/>
    </source>
</evidence>
<sequence length="149" mass="16371">MAATKKDSTDDRFNEAAKLLIDQMPDHTSQLIEKLAEQAYVPLWQMVCGILLAQYSAGTLSIYQIDPAWKDGLRKQMNKCKQCGKMFKSRHIGQPYCTNECGLKAIGQWHEEEDEGVKERVVADSPTSADAGVVAHDSGWADGSALPAA</sequence>
<dbReference type="AlphaFoldDB" id="A0A6M3KJ85"/>
<accession>A0A6M3KJ85</accession>
<organism evidence="2">
    <name type="scientific">viral metagenome</name>
    <dbReference type="NCBI Taxonomy" id="1070528"/>
    <lineage>
        <taxon>unclassified sequences</taxon>
        <taxon>metagenomes</taxon>
        <taxon>organismal metagenomes</taxon>
    </lineage>
</organism>
<protein>
    <submittedName>
        <fullName evidence="2">Uncharacterized protein</fullName>
    </submittedName>
</protein>